<sequence>MIIAMPVTPDGRVGDGWGRAHTVAIAEVTPAGEVVRWEEFEVKWDESHDLSGEGQHHARIARFLMDHHVERVVTGHMGEGMAHMLGRMNIHVVLGVHGVARDMAGQFGRTGSVG</sequence>
<evidence type="ECO:0000313" key="2">
    <source>
        <dbReference type="EMBL" id="PSR23026.1"/>
    </source>
</evidence>
<proteinExistence type="predicted"/>
<dbReference type="InterPro" id="IPR036105">
    <property type="entry name" value="DiNase_FeMo-co_biosyn_sf"/>
</dbReference>
<dbReference type="Gene3D" id="3.30.420.130">
    <property type="entry name" value="Dinitrogenase iron-molybdenum cofactor biosynthesis domain"/>
    <property type="match status" value="1"/>
</dbReference>
<accession>A0A2T2WLD3</accession>
<feature type="domain" description="Dinitrogenase iron-molybdenum cofactor biosynthesis" evidence="1">
    <location>
        <begin position="11"/>
        <end position="104"/>
    </location>
</feature>
<gene>
    <name evidence="2" type="ORF">C7B45_04415</name>
</gene>
<name>A0A2T2WLD3_9FIRM</name>
<evidence type="ECO:0000259" key="1">
    <source>
        <dbReference type="Pfam" id="PF02579"/>
    </source>
</evidence>
<comment type="caution">
    <text evidence="2">The sequence shown here is derived from an EMBL/GenBank/DDBJ whole genome shotgun (WGS) entry which is preliminary data.</text>
</comment>
<evidence type="ECO:0000313" key="3">
    <source>
        <dbReference type="Proteomes" id="UP000241848"/>
    </source>
</evidence>
<protein>
    <recommendedName>
        <fullName evidence="1">Dinitrogenase iron-molybdenum cofactor biosynthesis domain-containing protein</fullName>
    </recommendedName>
</protein>
<dbReference type="InterPro" id="IPR003731">
    <property type="entry name" value="Di-Nase_FeMo-co_biosynth"/>
</dbReference>
<organism evidence="2 3">
    <name type="scientific">Sulfobacillus acidophilus</name>
    <dbReference type="NCBI Taxonomy" id="53633"/>
    <lineage>
        <taxon>Bacteria</taxon>
        <taxon>Bacillati</taxon>
        <taxon>Bacillota</taxon>
        <taxon>Clostridia</taxon>
        <taxon>Eubacteriales</taxon>
        <taxon>Clostridiales Family XVII. Incertae Sedis</taxon>
        <taxon>Sulfobacillus</taxon>
    </lineage>
</organism>
<dbReference type="Proteomes" id="UP000241848">
    <property type="component" value="Unassembled WGS sequence"/>
</dbReference>
<dbReference type="SUPFAM" id="SSF53146">
    <property type="entry name" value="Nitrogenase accessory factor-like"/>
    <property type="match status" value="1"/>
</dbReference>
<dbReference type="Pfam" id="PF02579">
    <property type="entry name" value="Nitro_FeMo-Co"/>
    <property type="match status" value="1"/>
</dbReference>
<dbReference type="EMBL" id="PXYV01000009">
    <property type="protein sequence ID" value="PSR23026.1"/>
    <property type="molecule type" value="Genomic_DNA"/>
</dbReference>
<reference evidence="2 3" key="1">
    <citation type="journal article" date="2014" name="BMC Genomics">
        <title>Comparison of environmental and isolate Sulfobacillus genomes reveals diverse carbon, sulfur, nitrogen, and hydrogen metabolisms.</title>
        <authorList>
            <person name="Justice N.B."/>
            <person name="Norman A."/>
            <person name="Brown C.T."/>
            <person name="Singh A."/>
            <person name="Thomas B.C."/>
            <person name="Banfield J.F."/>
        </authorList>
    </citation>
    <scope>NUCLEOTIDE SEQUENCE [LARGE SCALE GENOMIC DNA]</scope>
    <source>
        <strain evidence="2">AMDSBA3</strain>
    </source>
</reference>
<dbReference type="AlphaFoldDB" id="A0A2T2WLD3"/>